<evidence type="ECO:0000256" key="3">
    <source>
        <dbReference type="ARBA" id="ARBA00022692"/>
    </source>
</evidence>
<dbReference type="SMART" id="SM00304">
    <property type="entry name" value="HAMP"/>
    <property type="match status" value="1"/>
</dbReference>
<dbReference type="GO" id="GO:0005886">
    <property type="term" value="C:plasma membrane"/>
    <property type="evidence" value="ECO:0007669"/>
    <property type="project" value="UniProtKB-SubCell"/>
</dbReference>
<protein>
    <submittedName>
        <fullName evidence="9">Cache domain-containing protein</fullName>
    </submittedName>
</protein>
<dbReference type="Pfam" id="PF13185">
    <property type="entry name" value="GAF_2"/>
    <property type="match status" value="1"/>
</dbReference>
<keyword evidence="3 7" id="KW-0812">Transmembrane</keyword>
<dbReference type="PROSITE" id="PS50885">
    <property type="entry name" value="HAMP"/>
    <property type="match status" value="1"/>
</dbReference>
<evidence type="ECO:0000313" key="9">
    <source>
        <dbReference type="EMBL" id="SKC71830.1"/>
    </source>
</evidence>
<keyword evidence="6" id="KW-0175">Coiled coil</keyword>
<reference evidence="9 10" key="1">
    <citation type="submission" date="2017-02" db="EMBL/GenBank/DDBJ databases">
        <authorList>
            <person name="Peterson S.W."/>
        </authorList>
    </citation>
    <scope>NUCLEOTIDE SEQUENCE [LARGE SCALE GENOMIC DNA]</scope>
    <source>
        <strain evidence="9 10">DSM 25262</strain>
    </source>
</reference>
<dbReference type="InterPro" id="IPR033480">
    <property type="entry name" value="sCache_2"/>
</dbReference>
<dbReference type="SUPFAM" id="SSF55781">
    <property type="entry name" value="GAF domain-like"/>
    <property type="match status" value="1"/>
</dbReference>
<keyword evidence="10" id="KW-1185">Reference proteome</keyword>
<accession>A0A1T5L7B9</accession>
<dbReference type="Proteomes" id="UP000190961">
    <property type="component" value="Unassembled WGS sequence"/>
</dbReference>
<evidence type="ECO:0000256" key="6">
    <source>
        <dbReference type="SAM" id="Coils"/>
    </source>
</evidence>
<proteinExistence type="predicted"/>
<dbReference type="InterPro" id="IPR003018">
    <property type="entry name" value="GAF"/>
</dbReference>
<dbReference type="STRING" id="688867.SAMN05660236_2675"/>
<dbReference type="SMART" id="SM00065">
    <property type="entry name" value="GAF"/>
    <property type="match status" value="1"/>
</dbReference>
<keyword evidence="2" id="KW-1003">Cell membrane</keyword>
<dbReference type="Gene3D" id="3.30.450.20">
    <property type="entry name" value="PAS domain"/>
    <property type="match status" value="1"/>
</dbReference>
<dbReference type="Gene3D" id="3.30.450.40">
    <property type="match status" value="1"/>
</dbReference>
<evidence type="ECO:0000259" key="8">
    <source>
        <dbReference type="PROSITE" id="PS50885"/>
    </source>
</evidence>
<feature type="transmembrane region" description="Helical" evidence="7">
    <location>
        <begin position="275"/>
        <end position="297"/>
    </location>
</feature>
<dbReference type="AlphaFoldDB" id="A0A1T5L7B9"/>
<sequence>MYEKPFYKGFFCFRTVNTDPLTQNSRHLLIHDQITSLRIVTLYRYTPLIMKLKQQITLLISLSLLIPSVLISSVAIYKIKSKATADIESYRLEEMNKLKLYVKHITDIGYGIVEVNYKQLSDSVTAISKDTTVSSEALRKNTLNKTLVMLSQIRFDKGEGYFWVTDNKVPYPTMLMHAEKKNLAGVSLSDAKYNVEKYTGKNIYQLRAELCNAKGEGYVEYTMKKPGTEEVENKLSYSRLFAPLGWIISTGFYTDQIDQLVALKQEEVTKQIGQVVLVIVGITIFVLITGLSISFYFSNRLTQAIITIKEKLKQLARGEQTEEATTTRRDEVGAMTESLNLLVNGLRSYTSFAKEIGQGNLTQSFQPLSESDILGNELLDMRNNLKKATDEKNIRDWANEGMAHIGDVLRRNTSDTTELCHDIVKMLIKYIKANQGALFLMVEGDKPEDTCLEQMATYAYDRKKMINRKIGLGDGLVGQSVLEKATIHLSSIPKNYITITSGLGEALPETILIVPLIHNDEVFGVIEMASFNKLQKHEIQFVEKVAESIASTISTVQVNERTKRLLTQSQQMSEELKAQEEELRQNQEELQATQEQMRRRQIELERENELLKHEMALVPEAKNRHAYVAASVRKAF</sequence>
<evidence type="ECO:0000256" key="2">
    <source>
        <dbReference type="ARBA" id="ARBA00022475"/>
    </source>
</evidence>
<dbReference type="Gene3D" id="6.10.340.10">
    <property type="match status" value="1"/>
</dbReference>
<evidence type="ECO:0000256" key="1">
    <source>
        <dbReference type="ARBA" id="ARBA00004651"/>
    </source>
</evidence>
<keyword evidence="5 7" id="KW-0472">Membrane</keyword>
<dbReference type="InterPro" id="IPR029016">
    <property type="entry name" value="GAF-like_dom_sf"/>
</dbReference>
<name>A0A1T5L7B9_9BACT</name>
<dbReference type="SMART" id="SM01049">
    <property type="entry name" value="Cache_2"/>
    <property type="match status" value="1"/>
</dbReference>
<dbReference type="Pfam" id="PF08269">
    <property type="entry name" value="dCache_2"/>
    <property type="match status" value="1"/>
</dbReference>
<comment type="subcellular location">
    <subcellularLocation>
        <location evidence="1">Cell membrane</location>
        <topology evidence="1">Multi-pass membrane protein</topology>
    </subcellularLocation>
</comment>
<evidence type="ECO:0000256" key="7">
    <source>
        <dbReference type="SAM" id="Phobius"/>
    </source>
</evidence>
<dbReference type="SUPFAM" id="SSF158472">
    <property type="entry name" value="HAMP domain-like"/>
    <property type="match status" value="1"/>
</dbReference>
<dbReference type="InterPro" id="IPR003660">
    <property type="entry name" value="HAMP_dom"/>
</dbReference>
<dbReference type="Pfam" id="PF00672">
    <property type="entry name" value="HAMP"/>
    <property type="match status" value="1"/>
</dbReference>
<dbReference type="InterPro" id="IPR004010">
    <property type="entry name" value="Double_Cache_2"/>
</dbReference>
<organism evidence="9 10">
    <name type="scientific">Ohtaekwangia koreensis</name>
    <dbReference type="NCBI Taxonomy" id="688867"/>
    <lineage>
        <taxon>Bacteria</taxon>
        <taxon>Pseudomonadati</taxon>
        <taxon>Bacteroidota</taxon>
        <taxon>Cytophagia</taxon>
        <taxon>Cytophagales</taxon>
        <taxon>Fulvivirgaceae</taxon>
        <taxon>Ohtaekwangia</taxon>
    </lineage>
</organism>
<gene>
    <name evidence="9" type="ORF">SAMN05660236_2675</name>
</gene>
<dbReference type="GO" id="GO:0007165">
    <property type="term" value="P:signal transduction"/>
    <property type="evidence" value="ECO:0007669"/>
    <property type="project" value="InterPro"/>
</dbReference>
<evidence type="ECO:0000256" key="5">
    <source>
        <dbReference type="ARBA" id="ARBA00023136"/>
    </source>
</evidence>
<dbReference type="EMBL" id="FUZU01000002">
    <property type="protein sequence ID" value="SKC71830.1"/>
    <property type="molecule type" value="Genomic_DNA"/>
</dbReference>
<evidence type="ECO:0000256" key="4">
    <source>
        <dbReference type="ARBA" id="ARBA00022989"/>
    </source>
</evidence>
<feature type="transmembrane region" description="Helical" evidence="7">
    <location>
        <begin position="56"/>
        <end position="77"/>
    </location>
</feature>
<feature type="domain" description="HAMP" evidence="8">
    <location>
        <begin position="299"/>
        <end position="351"/>
    </location>
</feature>
<feature type="coiled-coil region" evidence="6">
    <location>
        <begin position="559"/>
        <end position="614"/>
    </location>
</feature>
<keyword evidence="4 7" id="KW-1133">Transmembrane helix</keyword>
<evidence type="ECO:0000313" key="10">
    <source>
        <dbReference type="Proteomes" id="UP000190961"/>
    </source>
</evidence>